<sequence length="290" mass="31177">MPDHDDDPALRDDRTRHDDLVRERGRHDDLLREHRPPAHGDRPQPPSTAERFYPQAHRDSLAREELGVADEGWYAAESAAAGDPEPARWRTEDPAERPAGPSGGAEGGSPQGSGASSVQEGAEGPSGPELARAVLDAALARRRENAARKPRRAGAGSGGERRPRGYSGPGPDPRDPQLFGDVLQRLMKARGWERPKAEATVFGAWEKVVGPDIAAHSRPVKLDAGVLTVEAESTAWATQLRLLAATLLRNIAGEVGHNVVTKLNIHGPAAPSWSKGPRRVQGRGPRDTYG</sequence>
<dbReference type="EMBL" id="BOMI01000154">
    <property type="protein sequence ID" value="GID78922.1"/>
    <property type="molecule type" value="Genomic_DNA"/>
</dbReference>
<reference evidence="2 3" key="1">
    <citation type="submission" date="2021-01" db="EMBL/GenBank/DDBJ databases">
        <title>Whole genome shotgun sequence of Actinoplanes deccanensis NBRC 13994.</title>
        <authorList>
            <person name="Komaki H."/>
            <person name="Tamura T."/>
        </authorList>
    </citation>
    <scope>NUCLEOTIDE SEQUENCE [LARGE SCALE GENOMIC DNA]</scope>
    <source>
        <strain evidence="2 3">NBRC 13994</strain>
    </source>
</reference>
<evidence type="ECO:0008006" key="4">
    <source>
        <dbReference type="Google" id="ProtNLM"/>
    </source>
</evidence>
<dbReference type="Pfam" id="PF05258">
    <property type="entry name" value="DciA"/>
    <property type="match status" value="1"/>
</dbReference>
<accession>A0ABQ3YFZ9</accession>
<name>A0ABQ3YFZ9_9ACTN</name>
<feature type="compositionally biased region" description="Gly residues" evidence="1">
    <location>
        <begin position="101"/>
        <end position="111"/>
    </location>
</feature>
<dbReference type="PANTHER" id="PTHR36456:SF1">
    <property type="entry name" value="UPF0232 PROTEIN SCO3875"/>
    <property type="match status" value="1"/>
</dbReference>
<evidence type="ECO:0000256" key="1">
    <source>
        <dbReference type="SAM" id="MobiDB-lite"/>
    </source>
</evidence>
<feature type="region of interest" description="Disordered" evidence="1">
    <location>
        <begin position="1"/>
        <end position="178"/>
    </location>
</feature>
<dbReference type="InterPro" id="IPR007922">
    <property type="entry name" value="DciA-like"/>
</dbReference>
<protein>
    <recommendedName>
        <fullName evidence="4">Nucleic acid-binding Zn ribbon protein</fullName>
    </recommendedName>
</protein>
<feature type="compositionally biased region" description="Basic and acidic residues" evidence="1">
    <location>
        <begin position="56"/>
        <end position="66"/>
    </location>
</feature>
<comment type="caution">
    <text evidence="2">The sequence shown here is derived from an EMBL/GenBank/DDBJ whole genome shotgun (WGS) entry which is preliminary data.</text>
</comment>
<dbReference type="Proteomes" id="UP000609879">
    <property type="component" value="Unassembled WGS sequence"/>
</dbReference>
<dbReference type="PANTHER" id="PTHR36456">
    <property type="entry name" value="UPF0232 PROTEIN SCO3875"/>
    <property type="match status" value="1"/>
</dbReference>
<evidence type="ECO:0000313" key="3">
    <source>
        <dbReference type="Proteomes" id="UP000609879"/>
    </source>
</evidence>
<proteinExistence type="predicted"/>
<feature type="compositionally biased region" description="Basic and acidic residues" evidence="1">
    <location>
        <begin position="1"/>
        <end position="42"/>
    </location>
</feature>
<feature type="compositionally biased region" description="Basic and acidic residues" evidence="1">
    <location>
        <begin position="85"/>
        <end position="96"/>
    </location>
</feature>
<organism evidence="2 3">
    <name type="scientific">Paractinoplanes deccanensis</name>
    <dbReference type="NCBI Taxonomy" id="113561"/>
    <lineage>
        <taxon>Bacteria</taxon>
        <taxon>Bacillati</taxon>
        <taxon>Actinomycetota</taxon>
        <taxon>Actinomycetes</taxon>
        <taxon>Micromonosporales</taxon>
        <taxon>Micromonosporaceae</taxon>
        <taxon>Paractinoplanes</taxon>
    </lineage>
</organism>
<keyword evidence="3" id="KW-1185">Reference proteome</keyword>
<gene>
    <name evidence="2" type="ORF">Ade02nite_75630</name>
</gene>
<feature type="region of interest" description="Disordered" evidence="1">
    <location>
        <begin position="267"/>
        <end position="290"/>
    </location>
</feature>
<evidence type="ECO:0000313" key="2">
    <source>
        <dbReference type="EMBL" id="GID78922.1"/>
    </source>
</evidence>